<protein>
    <submittedName>
        <fullName evidence="2">Alkylhydroperoxidase</fullName>
    </submittedName>
</protein>
<dbReference type="EMBL" id="NHON01000015">
    <property type="protein sequence ID" value="OWJ67249.1"/>
    <property type="molecule type" value="Genomic_DNA"/>
</dbReference>
<reference evidence="3" key="1">
    <citation type="submission" date="2017-05" db="EMBL/GenBank/DDBJ databases">
        <authorList>
            <person name="Macchi M."/>
            <person name="Festa S."/>
            <person name="Coppotelli B.M."/>
            <person name="Morelli I.S."/>
        </authorList>
    </citation>
    <scope>NUCLEOTIDE SEQUENCE [LARGE SCALE GENOMIC DNA]</scope>
    <source>
        <strain evidence="3">I</strain>
    </source>
</reference>
<dbReference type="Gene3D" id="1.20.1290.10">
    <property type="entry name" value="AhpD-like"/>
    <property type="match status" value="1"/>
</dbReference>
<dbReference type="Pfam" id="PF02627">
    <property type="entry name" value="CMD"/>
    <property type="match status" value="1"/>
</dbReference>
<dbReference type="OrthoDB" id="9801997at2"/>
<proteinExistence type="predicted"/>
<feature type="domain" description="Carboxymuconolactone decarboxylase-like" evidence="1">
    <location>
        <begin position="13"/>
        <end position="93"/>
    </location>
</feature>
<evidence type="ECO:0000259" key="1">
    <source>
        <dbReference type="Pfam" id="PF02627"/>
    </source>
</evidence>
<dbReference type="SUPFAM" id="SSF69118">
    <property type="entry name" value="AhpD-like"/>
    <property type="match status" value="1"/>
</dbReference>
<keyword evidence="2" id="KW-0560">Oxidoreductase</keyword>
<sequence>MQARMKNPALVLPEALQALTALWKAVEAAGVPPATLDLVNLRTSQINGCSVCVEAAFTMKKDKADPRLYAVTAWRDMPHFSEAERAALALAEAVTRVGERGDGVPDDVWAEAARHYDEKTLAALILQIALENVWNRLNTAVRQPAGTPWA</sequence>
<dbReference type="PANTHER" id="PTHR34846:SF7">
    <property type="entry name" value="BLL7811 PROTEIN"/>
    <property type="match status" value="1"/>
</dbReference>
<keyword evidence="3" id="KW-1185">Reference proteome</keyword>
<dbReference type="RefSeq" id="WP_088150994.1">
    <property type="nucleotide sequence ID" value="NZ_NHON01000015.1"/>
</dbReference>
<dbReference type="AlphaFoldDB" id="A0A211ZPS8"/>
<dbReference type="GO" id="GO:0051920">
    <property type="term" value="F:peroxiredoxin activity"/>
    <property type="evidence" value="ECO:0007669"/>
    <property type="project" value="InterPro"/>
</dbReference>
<keyword evidence="2" id="KW-0575">Peroxidase</keyword>
<dbReference type="PANTHER" id="PTHR34846">
    <property type="entry name" value="4-CARBOXYMUCONOLACTONE DECARBOXYLASE FAMILY PROTEIN (AFU_ORTHOLOGUE AFUA_6G11590)"/>
    <property type="match status" value="1"/>
</dbReference>
<dbReference type="InterPro" id="IPR003779">
    <property type="entry name" value="CMD-like"/>
</dbReference>
<gene>
    <name evidence="2" type="ORF">BWR60_10650</name>
</gene>
<organism evidence="2 3">
    <name type="scientific">Inquilinus limosus</name>
    <dbReference type="NCBI Taxonomy" id="171674"/>
    <lineage>
        <taxon>Bacteria</taxon>
        <taxon>Pseudomonadati</taxon>
        <taxon>Pseudomonadota</taxon>
        <taxon>Alphaproteobacteria</taxon>
        <taxon>Rhodospirillales</taxon>
        <taxon>Rhodospirillaceae</taxon>
        <taxon>Inquilinus</taxon>
    </lineage>
</organism>
<evidence type="ECO:0000313" key="2">
    <source>
        <dbReference type="EMBL" id="OWJ67249.1"/>
    </source>
</evidence>
<dbReference type="Proteomes" id="UP000196655">
    <property type="component" value="Unassembled WGS sequence"/>
</dbReference>
<dbReference type="InterPro" id="IPR029032">
    <property type="entry name" value="AhpD-like"/>
</dbReference>
<name>A0A211ZPS8_9PROT</name>
<accession>A0A211ZPS8</accession>
<evidence type="ECO:0000313" key="3">
    <source>
        <dbReference type="Proteomes" id="UP000196655"/>
    </source>
</evidence>
<comment type="caution">
    <text evidence="2">The sequence shown here is derived from an EMBL/GenBank/DDBJ whole genome shotgun (WGS) entry which is preliminary data.</text>
</comment>